<keyword evidence="4 6" id="KW-1133">Transmembrane helix</keyword>
<feature type="transmembrane region" description="Helical" evidence="6">
    <location>
        <begin position="380"/>
        <end position="399"/>
    </location>
</feature>
<dbReference type="AlphaFoldDB" id="A0A9P3ZYU4"/>
<feature type="transmembrane region" description="Helical" evidence="6">
    <location>
        <begin position="162"/>
        <end position="184"/>
    </location>
</feature>
<feature type="transmembrane region" description="Helical" evidence="6">
    <location>
        <begin position="88"/>
        <end position="117"/>
    </location>
</feature>
<feature type="transmembrane region" description="Helical" evidence="6">
    <location>
        <begin position="353"/>
        <end position="373"/>
    </location>
</feature>
<dbReference type="Pfam" id="PF01943">
    <property type="entry name" value="Polysacc_synt"/>
    <property type="match status" value="1"/>
</dbReference>
<dbReference type="PANTHER" id="PTHR30250:SF26">
    <property type="entry name" value="PSMA PROTEIN"/>
    <property type="match status" value="1"/>
</dbReference>
<evidence type="ECO:0000313" key="8">
    <source>
        <dbReference type="Proteomes" id="UP000365824"/>
    </source>
</evidence>
<evidence type="ECO:0000313" key="7">
    <source>
        <dbReference type="EMBL" id="KAA3928472.1"/>
    </source>
</evidence>
<dbReference type="PANTHER" id="PTHR30250">
    <property type="entry name" value="PST FAMILY PREDICTED COLANIC ACID TRANSPORTER"/>
    <property type="match status" value="1"/>
</dbReference>
<dbReference type="InterPro" id="IPR002797">
    <property type="entry name" value="Polysacc_synth"/>
</dbReference>
<feature type="transmembrane region" description="Helical" evidence="6">
    <location>
        <begin position="468"/>
        <end position="490"/>
    </location>
</feature>
<evidence type="ECO:0000256" key="5">
    <source>
        <dbReference type="ARBA" id="ARBA00023136"/>
    </source>
</evidence>
<dbReference type="Proteomes" id="UP000365824">
    <property type="component" value="Unassembled WGS sequence"/>
</dbReference>
<comment type="subcellular location">
    <subcellularLocation>
        <location evidence="1">Cell membrane</location>
        <topology evidence="1">Multi-pass membrane protein</topology>
    </subcellularLocation>
</comment>
<evidence type="ECO:0000256" key="2">
    <source>
        <dbReference type="ARBA" id="ARBA00022475"/>
    </source>
</evidence>
<protein>
    <submittedName>
        <fullName evidence="7">Oligosaccharide flippase family protein</fullName>
    </submittedName>
</protein>
<feature type="transmembrane region" description="Helical" evidence="6">
    <location>
        <begin position="47"/>
        <end position="67"/>
    </location>
</feature>
<dbReference type="InterPro" id="IPR050833">
    <property type="entry name" value="Poly_Biosynth_Transport"/>
</dbReference>
<feature type="transmembrane region" description="Helical" evidence="6">
    <location>
        <begin position="405"/>
        <end position="426"/>
    </location>
</feature>
<feature type="transmembrane region" description="Helical" evidence="6">
    <location>
        <begin position="316"/>
        <end position="341"/>
    </location>
</feature>
<dbReference type="GO" id="GO:0005886">
    <property type="term" value="C:plasma membrane"/>
    <property type="evidence" value="ECO:0007669"/>
    <property type="project" value="UniProtKB-SubCell"/>
</dbReference>
<gene>
    <name evidence="7" type="ORF">F3F25_12035</name>
</gene>
<feature type="transmembrane region" description="Helical" evidence="6">
    <location>
        <begin position="129"/>
        <end position="150"/>
    </location>
</feature>
<evidence type="ECO:0000256" key="6">
    <source>
        <dbReference type="SAM" id="Phobius"/>
    </source>
</evidence>
<evidence type="ECO:0000256" key="1">
    <source>
        <dbReference type="ARBA" id="ARBA00004651"/>
    </source>
</evidence>
<feature type="transmembrane region" description="Helical" evidence="6">
    <location>
        <begin position="190"/>
        <end position="210"/>
    </location>
</feature>
<evidence type="ECO:0000256" key="3">
    <source>
        <dbReference type="ARBA" id="ARBA00022692"/>
    </source>
</evidence>
<comment type="caution">
    <text evidence="7">The sequence shown here is derived from an EMBL/GenBank/DDBJ whole genome shotgun (WGS) entry which is preliminary data.</text>
</comment>
<name>A0A9P3ZYU4_BACOV</name>
<keyword evidence="3 6" id="KW-0812">Transmembrane</keyword>
<feature type="transmembrane region" description="Helical" evidence="6">
    <location>
        <begin position="20"/>
        <end position="41"/>
    </location>
</feature>
<accession>A0A9P3ZYU4</accession>
<keyword evidence="5 6" id="KW-0472">Membrane</keyword>
<evidence type="ECO:0000256" key="4">
    <source>
        <dbReference type="ARBA" id="ARBA00022989"/>
    </source>
</evidence>
<keyword evidence="2" id="KW-1003">Cell membrane</keyword>
<sequence>MNQSTVSNNKLLVKNSLMLYLRMFVNMGVSLLTSRLILNALGETDFGIYNVVGGIVVMFTFINGSMNSSTSRFLTVSLAKGNSQELKATFSFAVTIHAILAFIILLLAETFGLWFFYHKMIIPAERMDTAFILYQLSIITTMLSIMSVPYNSSIISHEKMNAFAYISISDVVFKLLIVYIVIYLPWDKLLLYALLLFITQIVNQLIYIIYCQVHFEEAKYSLTWNKKLFVEMCGFAGWNMTGNFAFVCYTQGLNLLINMFFGPSVNAARGIAIRVQGIISNFASNFQTAIHPQITKNYAVGNYEYMQKLIFAESKFSLYLLLLLSLPVLVEAQLILNWWLVNVPENTVVFLRIMLFTTYIETTTNPLLVSALATGNVKKLQLVICPLLLCILPLSYLFLKFGAPAYSVFIVNLLILFLSLIIRVFMLKPFIGLSPKHYFVDVIIRCMGVGILSSVLPISFYLIVELPFIRFLTVCLSSVLSVITMVYFIGMNHQERLFAKIKIRNMIKNRNLPIKN</sequence>
<feature type="transmembrane region" description="Helical" evidence="6">
    <location>
        <begin position="438"/>
        <end position="462"/>
    </location>
</feature>
<organism evidence="7 8">
    <name type="scientific">Bacteroides ovatus</name>
    <dbReference type="NCBI Taxonomy" id="28116"/>
    <lineage>
        <taxon>Bacteria</taxon>
        <taxon>Pseudomonadati</taxon>
        <taxon>Bacteroidota</taxon>
        <taxon>Bacteroidia</taxon>
        <taxon>Bacteroidales</taxon>
        <taxon>Bacteroidaceae</taxon>
        <taxon>Bacteroides</taxon>
    </lineage>
</organism>
<dbReference type="RefSeq" id="WP_149952106.1">
    <property type="nucleotide sequence ID" value="NZ_CP103100.1"/>
</dbReference>
<reference evidence="7 8" key="1">
    <citation type="journal article" date="2019" name="Nat. Med.">
        <title>A library of human gut bacterial isolates paired with longitudinal multiomics data enables mechanistic microbiome research.</title>
        <authorList>
            <person name="Poyet M."/>
            <person name="Groussin M."/>
            <person name="Gibbons S.M."/>
            <person name="Avila-Pacheco J."/>
            <person name="Jiang X."/>
            <person name="Kearney S.M."/>
            <person name="Perrotta A.R."/>
            <person name="Berdy B."/>
            <person name="Zhao S."/>
            <person name="Lieberman T.D."/>
            <person name="Swanson P.K."/>
            <person name="Smith M."/>
            <person name="Roesemann S."/>
            <person name="Alexander J.E."/>
            <person name="Rich S.A."/>
            <person name="Livny J."/>
            <person name="Vlamakis H."/>
            <person name="Clish C."/>
            <person name="Bullock K."/>
            <person name="Deik A."/>
            <person name="Scott J."/>
            <person name="Pierce K.A."/>
            <person name="Xavier R.J."/>
            <person name="Alm E.J."/>
        </authorList>
    </citation>
    <scope>NUCLEOTIDE SEQUENCE [LARGE SCALE GENOMIC DNA]</scope>
    <source>
        <strain evidence="7 8">BIOML-A160</strain>
    </source>
</reference>
<proteinExistence type="predicted"/>
<dbReference type="EMBL" id="VWLB01000018">
    <property type="protein sequence ID" value="KAA3928472.1"/>
    <property type="molecule type" value="Genomic_DNA"/>
</dbReference>